<dbReference type="EMBL" id="GEEE01023711">
    <property type="protein sequence ID" value="JAP39514.1"/>
    <property type="molecule type" value="Transcribed_RNA"/>
</dbReference>
<dbReference type="Pfam" id="PF00753">
    <property type="entry name" value="Lactamase_B"/>
    <property type="match status" value="1"/>
</dbReference>
<dbReference type="InterPro" id="IPR013471">
    <property type="entry name" value="RNase_Z/BN"/>
</dbReference>
<keyword evidence="6" id="KW-0255">Endonuclease</keyword>
<dbReference type="InterPro" id="IPR001279">
    <property type="entry name" value="Metallo-B-lactamas"/>
</dbReference>
<dbReference type="InterPro" id="IPR036866">
    <property type="entry name" value="RibonucZ/Hydroxyglut_hydro"/>
</dbReference>
<dbReference type="GO" id="GO:0005634">
    <property type="term" value="C:nucleus"/>
    <property type="evidence" value="ECO:0007669"/>
    <property type="project" value="TreeGrafter"/>
</dbReference>
<dbReference type="GO" id="GO:0042781">
    <property type="term" value="F:3'-tRNA processing endoribonuclease activity"/>
    <property type="evidence" value="ECO:0007669"/>
    <property type="project" value="TreeGrafter"/>
</dbReference>
<organism evidence="10">
    <name type="scientific">Schistocephalus solidus</name>
    <name type="common">Tapeworm</name>
    <dbReference type="NCBI Taxonomy" id="70667"/>
    <lineage>
        <taxon>Eukaryota</taxon>
        <taxon>Metazoa</taxon>
        <taxon>Spiralia</taxon>
        <taxon>Lophotrochozoa</taxon>
        <taxon>Platyhelminthes</taxon>
        <taxon>Cestoda</taxon>
        <taxon>Eucestoda</taxon>
        <taxon>Diphyllobothriidea</taxon>
        <taxon>Diphyllobothriidae</taxon>
        <taxon>Schistocephalus</taxon>
    </lineage>
</organism>
<evidence type="ECO:0000313" key="10">
    <source>
        <dbReference type="EMBL" id="JAP42886.1"/>
    </source>
</evidence>
<dbReference type="EMBL" id="GEEE01020339">
    <property type="protein sequence ID" value="JAP42886.1"/>
    <property type="molecule type" value="Transcribed_RNA"/>
</dbReference>
<keyword evidence="7" id="KW-0378">Hydrolase</keyword>
<evidence type="ECO:0000256" key="3">
    <source>
        <dbReference type="ARBA" id="ARBA00022694"/>
    </source>
</evidence>
<evidence type="ECO:0000256" key="8">
    <source>
        <dbReference type="ARBA" id="ARBA00022833"/>
    </source>
</evidence>
<evidence type="ECO:0000256" key="2">
    <source>
        <dbReference type="ARBA" id="ARBA00011738"/>
    </source>
</evidence>
<keyword evidence="3" id="KW-0819">tRNA processing</keyword>
<evidence type="ECO:0000256" key="4">
    <source>
        <dbReference type="ARBA" id="ARBA00022722"/>
    </source>
</evidence>
<dbReference type="PANTHER" id="PTHR46018:SF2">
    <property type="entry name" value="ZINC PHOSPHODIESTERASE ELAC PROTEIN 1"/>
    <property type="match status" value="1"/>
</dbReference>
<dbReference type="HAMAP" id="MF_01818">
    <property type="entry name" value="RNase_Z_BN"/>
    <property type="match status" value="1"/>
</dbReference>
<protein>
    <submittedName>
        <fullName evidence="10">Zinc phosphodiesterase ELAC protein 1</fullName>
    </submittedName>
</protein>
<name>A0A0X3P6T0_SCHSO</name>
<feature type="domain" description="Metallo-beta-lactamase" evidence="9">
    <location>
        <begin position="13"/>
        <end position="57"/>
    </location>
</feature>
<dbReference type="PANTHER" id="PTHR46018">
    <property type="entry name" value="ZINC PHOSPHODIESTERASE ELAC PROTEIN 1"/>
    <property type="match status" value="1"/>
</dbReference>
<keyword evidence="5" id="KW-0479">Metal-binding</keyword>
<dbReference type="GO" id="GO:0046872">
    <property type="term" value="F:metal ion binding"/>
    <property type="evidence" value="ECO:0007669"/>
    <property type="project" value="UniProtKB-KW"/>
</dbReference>
<gene>
    <name evidence="10" type="primary">RNZ1</name>
    <name evidence="10" type="ORF">TR161671</name>
</gene>
<proteinExistence type="inferred from homology"/>
<reference evidence="10" key="1">
    <citation type="submission" date="2016-01" db="EMBL/GenBank/DDBJ databases">
        <title>Reference transcriptome for the parasite Schistocephalus solidus: insights into the molecular evolution of parasitism.</title>
        <authorList>
            <person name="Hebert F.O."/>
            <person name="Grambauer S."/>
            <person name="Barber I."/>
            <person name="Landry C.R."/>
            <person name="Aubin-Horth N."/>
        </authorList>
    </citation>
    <scope>NUCLEOTIDE SEQUENCE</scope>
</reference>
<comment type="cofactor">
    <cofactor evidence="1">
        <name>Zn(2+)</name>
        <dbReference type="ChEBI" id="CHEBI:29105"/>
    </cofactor>
</comment>
<dbReference type="SUPFAM" id="SSF56281">
    <property type="entry name" value="Metallo-hydrolase/oxidoreductase"/>
    <property type="match status" value="1"/>
</dbReference>
<keyword evidence="4" id="KW-0540">Nuclease</keyword>
<dbReference type="Gene3D" id="3.60.15.10">
    <property type="entry name" value="Ribonuclease Z/Hydroxyacylglutathione hydrolase-like"/>
    <property type="match status" value="1"/>
</dbReference>
<sequence length="381" mass="42149">MILRNSATNVQWLFDCGEGSQVQAQKIPEARIKRITRIFITHMHGDHVYGLPGLMATLAHRMQGEERGPDDVDVEIYGPQGLRRYLRLALSLAWALLDITYTVHELMFSPKQTVVQDYVKFASTKIHPDYDPILPYERPGRDIYPDENGLWRNIFGPEGPPGPVGEVKTTFTVHAVPLRHTVPSVGWLLVESPSPPRMMMEKVNELGVPPGPLLGKLKKGQIITFKRDGVDVTVSPDQVVGPGIRGRRIAICGDSGDSSALADLLRLEFPNEEPVIDTLVHEATVLSAHGEHTYEKGHTSAAEAAKFAASIGVRQLILTHFSQRYISYPPSAPTNGDGSKLLNLRAEDDVTRLLDDAKTCTEFKGVIKLAEDLKTFKLLPV</sequence>
<evidence type="ECO:0000259" key="9">
    <source>
        <dbReference type="Pfam" id="PF00753"/>
    </source>
</evidence>
<dbReference type="AlphaFoldDB" id="A0A0X3P6T0"/>
<keyword evidence="8" id="KW-0862">Zinc</keyword>
<evidence type="ECO:0000256" key="5">
    <source>
        <dbReference type="ARBA" id="ARBA00022723"/>
    </source>
</evidence>
<evidence type="ECO:0000256" key="6">
    <source>
        <dbReference type="ARBA" id="ARBA00022759"/>
    </source>
</evidence>
<evidence type="ECO:0000256" key="7">
    <source>
        <dbReference type="ARBA" id="ARBA00022801"/>
    </source>
</evidence>
<evidence type="ECO:0000256" key="1">
    <source>
        <dbReference type="ARBA" id="ARBA00001947"/>
    </source>
</evidence>
<accession>A0A0X3P6T0</accession>
<comment type="subunit">
    <text evidence="2">Homodimer.</text>
</comment>